<protein>
    <recommendedName>
        <fullName evidence="6">BNR/Asp-box repeat protein</fullName>
    </recommendedName>
</protein>
<reference evidence="4 5" key="1">
    <citation type="submission" date="2015-01" db="EMBL/GenBank/DDBJ databases">
        <title>Comparative genomics of non-oral Prevotella species.</title>
        <authorList>
            <person name="Accetto T."/>
            <person name="Nograsek B."/>
            <person name="Avgustin G."/>
        </authorList>
    </citation>
    <scope>NUCLEOTIDE SEQUENCE [LARGE SCALE GENOMIC DNA]</scope>
    <source>
        <strain evidence="4 5">P5-119</strain>
    </source>
</reference>
<feature type="domain" description="DUF6242" evidence="2">
    <location>
        <begin position="59"/>
        <end position="159"/>
    </location>
</feature>
<evidence type="ECO:0000313" key="4">
    <source>
        <dbReference type="EMBL" id="KIP62510.1"/>
    </source>
</evidence>
<evidence type="ECO:0000313" key="5">
    <source>
        <dbReference type="Proteomes" id="UP000032046"/>
    </source>
</evidence>
<proteinExistence type="predicted"/>
<name>A0A0D0HCU7_9BACT</name>
<organism evidence="4 5">
    <name type="scientific">Prevotella pectinovora</name>
    <dbReference type="NCBI Taxonomy" id="1602169"/>
    <lineage>
        <taxon>Bacteria</taxon>
        <taxon>Pseudomonadati</taxon>
        <taxon>Bacteroidota</taxon>
        <taxon>Bacteroidia</taxon>
        <taxon>Bacteroidales</taxon>
        <taxon>Prevotellaceae</taxon>
        <taxon>Prevotella</taxon>
    </lineage>
</organism>
<comment type="caution">
    <text evidence="4">The sequence shown here is derived from an EMBL/GenBank/DDBJ whole genome shotgun (WGS) entry which is preliminary data.</text>
</comment>
<dbReference type="InterPro" id="IPR046209">
    <property type="entry name" value="DUF6242_N"/>
</dbReference>
<dbReference type="EMBL" id="JXQK01000053">
    <property type="protein sequence ID" value="KIP62510.1"/>
    <property type="molecule type" value="Genomic_DNA"/>
</dbReference>
<dbReference type="InterPro" id="IPR036278">
    <property type="entry name" value="Sialidase_sf"/>
</dbReference>
<gene>
    <name evidence="4" type="ORF">ST44_06795</name>
</gene>
<evidence type="ECO:0000259" key="2">
    <source>
        <dbReference type="Pfam" id="PF19755"/>
    </source>
</evidence>
<dbReference type="RefSeq" id="WP_042519135.1">
    <property type="nucleotide sequence ID" value="NZ_JXQK01000053.1"/>
</dbReference>
<dbReference type="Pfam" id="PF25852">
    <property type="entry name" value="DUF6242_C"/>
    <property type="match status" value="1"/>
</dbReference>
<sequence>MKRNLFPFTLLLAGVMMLASCLNDEDDSIKITYYGDAALTSFSVGTLTRTYLNNKGEALKSTVDGTDSTTTVDGSKYKFTIDQLKREIYNADSLPAGTAVSKVVCSLASKNSGVVYVKRMASDTLDYFTGNDSIDFKDKRVFRVYSTDGQSYRDYNVEIRVHKELADSFEWQREDVSNILPDLGKYKGVKIFAMGENVFAMVNDGATSFVMRKGINDNSRWNTVTPNVNTVFSPDAYKNVATLDGWIYMLTNGIMFKSKDGAEWQNVNVQGVENLKQLVGASATKLYAITQNGMASSKDGEVWTDVALDGDKNLLPTGSISFCTMPSTTNKGVDRLVMVGNSAKADTAAVVWGKIEDYSEEQDSYSWSLYEGNYKKELPNMAGLSVVRYDGRLYAIGGAGLGGSTAQPYAQLYFSKDQGLTWHKSTLFTLPADMPKDVDPNTLSMTTDKYNNVWIISASTAQVWKMRINRLGWKTEQTAFSE</sequence>
<feature type="signal peptide" evidence="1">
    <location>
        <begin position="1"/>
        <end position="19"/>
    </location>
</feature>
<dbReference type="Pfam" id="PF19755">
    <property type="entry name" value="DUF6242"/>
    <property type="match status" value="1"/>
</dbReference>
<evidence type="ECO:0008006" key="6">
    <source>
        <dbReference type="Google" id="ProtNLM"/>
    </source>
</evidence>
<feature type="chain" id="PRO_5002223288" description="BNR/Asp-box repeat protein" evidence="1">
    <location>
        <begin position="20"/>
        <end position="482"/>
    </location>
</feature>
<dbReference type="SUPFAM" id="SSF50939">
    <property type="entry name" value="Sialidases"/>
    <property type="match status" value="1"/>
</dbReference>
<dbReference type="InterPro" id="IPR058667">
    <property type="entry name" value="DUF6242_C"/>
</dbReference>
<feature type="domain" description="DUF6242" evidence="3">
    <location>
        <begin position="166"/>
        <end position="476"/>
    </location>
</feature>
<evidence type="ECO:0000256" key="1">
    <source>
        <dbReference type="SAM" id="SignalP"/>
    </source>
</evidence>
<keyword evidence="1" id="KW-0732">Signal</keyword>
<keyword evidence="5" id="KW-1185">Reference proteome</keyword>
<dbReference type="STRING" id="1602171.ST44_06795"/>
<accession>A0A0D0HCU7</accession>
<dbReference type="Proteomes" id="UP000032046">
    <property type="component" value="Unassembled WGS sequence"/>
</dbReference>
<evidence type="ECO:0000259" key="3">
    <source>
        <dbReference type="Pfam" id="PF25852"/>
    </source>
</evidence>
<dbReference type="PROSITE" id="PS51257">
    <property type="entry name" value="PROKAR_LIPOPROTEIN"/>
    <property type="match status" value="1"/>
</dbReference>
<dbReference type="AlphaFoldDB" id="A0A0D0HCU7"/>